<evidence type="ECO:0000259" key="10">
    <source>
        <dbReference type="PROSITE" id="PS51675"/>
    </source>
</evidence>
<dbReference type="PANTHER" id="PTHR13563:SF13">
    <property type="entry name" value="TRNA METHYLTRANSFERASE 10 HOMOLOG A"/>
    <property type="match status" value="1"/>
</dbReference>
<dbReference type="STRING" id="1198029.A0A1U7LWG9"/>
<feature type="compositionally biased region" description="Basic and acidic residues" evidence="9">
    <location>
        <begin position="140"/>
        <end position="150"/>
    </location>
</feature>
<keyword evidence="5" id="KW-0949">S-adenosyl-L-methionine</keyword>
<dbReference type="FunFam" id="3.40.1280.30:FF:000001">
    <property type="entry name" value="tRNA methyltransferase 10 homolog A"/>
    <property type="match status" value="1"/>
</dbReference>
<name>A0A1U7LWG9_NEOID</name>
<evidence type="ECO:0000256" key="6">
    <source>
        <dbReference type="ARBA" id="ARBA00031792"/>
    </source>
</evidence>
<dbReference type="Proteomes" id="UP000186594">
    <property type="component" value="Unassembled WGS sequence"/>
</dbReference>
<dbReference type="EC" id="2.1.1.221" evidence="1"/>
<dbReference type="OrthoDB" id="278300at2759"/>
<proteinExistence type="predicted"/>
<sequence length="374" mass="43249">MARRHCMEMTFLLSSTDRLNLRLTCLNRAIETGSWIYRATVRMTSLGRSVITVILRGEAPVIFKTPLSYLRALITPGRTLPIKFQRSEMRESLDALESMPDASLLNPADEEKGAETRRLPACERRRLKKELQKKIWEEAKPARRKAEKEKRRAKKVEKRKEIEEREAPPAKRLKPRIFSNMGVIIDCGFDNQMTEKEIISLQSQITRLYSINKSAPVRVHLQITSFTGQLKIRFLNALRGQHTNWTHVIITEEPYMVPEQKLDFVYLTADSENVISELEESKTYIIGGLVDKNRHKSMCFDKAVMQGIATARLPIEQHIKMSSRKVLTVNQVFEILSGWMQCRDWDKAFMDVIPKRKAPELASMDKDHKKHSTA</sequence>
<evidence type="ECO:0000256" key="5">
    <source>
        <dbReference type="ARBA" id="ARBA00022691"/>
    </source>
</evidence>
<dbReference type="GO" id="GO:0002939">
    <property type="term" value="P:tRNA N1-guanine methylation"/>
    <property type="evidence" value="ECO:0007669"/>
    <property type="project" value="TreeGrafter"/>
</dbReference>
<reference evidence="11 12" key="1">
    <citation type="submission" date="2016-04" db="EMBL/GenBank/DDBJ databases">
        <title>Evolutionary innovation and constraint leading to complex multicellularity in the Ascomycota.</title>
        <authorList>
            <person name="Cisse O."/>
            <person name="Nguyen A."/>
            <person name="Hewitt D.A."/>
            <person name="Jedd G."/>
            <person name="Stajich J.E."/>
        </authorList>
    </citation>
    <scope>NUCLEOTIDE SEQUENCE [LARGE SCALE GENOMIC DNA]</scope>
    <source>
        <strain evidence="11 12">DAH-3</strain>
    </source>
</reference>
<evidence type="ECO:0000256" key="1">
    <source>
        <dbReference type="ARBA" id="ARBA00012797"/>
    </source>
</evidence>
<dbReference type="InterPro" id="IPR038459">
    <property type="entry name" value="MT_TRM10-typ_sf"/>
</dbReference>
<comment type="catalytic activity">
    <reaction evidence="8">
        <text>guanosine(9) in tRNA + S-adenosyl-L-methionine = N(1)-methylguanosine(9) in tRNA + S-adenosyl-L-homocysteine + H(+)</text>
        <dbReference type="Rhea" id="RHEA:43156"/>
        <dbReference type="Rhea" id="RHEA-COMP:10367"/>
        <dbReference type="Rhea" id="RHEA-COMP:10368"/>
        <dbReference type="ChEBI" id="CHEBI:15378"/>
        <dbReference type="ChEBI" id="CHEBI:57856"/>
        <dbReference type="ChEBI" id="CHEBI:59789"/>
        <dbReference type="ChEBI" id="CHEBI:73542"/>
        <dbReference type="ChEBI" id="CHEBI:74269"/>
        <dbReference type="EC" id="2.1.1.221"/>
    </reaction>
</comment>
<protein>
    <recommendedName>
        <fullName evidence="2">tRNA (guanine(9)-N1)-methyltransferase</fullName>
        <ecNumber evidence="1">2.1.1.221</ecNumber>
    </recommendedName>
    <alternativeName>
        <fullName evidence="7">tRNA methyltransferase 10</fullName>
    </alternativeName>
    <alternativeName>
        <fullName evidence="6">tRNA(m1G9)-methyltransferase</fullName>
    </alternativeName>
</protein>
<dbReference type="Gene3D" id="3.40.1280.30">
    <property type="match status" value="1"/>
</dbReference>
<keyword evidence="4 11" id="KW-0808">Transferase</keyword>
<evidence type="ECO:0000313" key="11">
    <source>
        <dbReference type="EMBL" id="OLL26968.1"/>
    </source>
</evidence>
<dbReference type="InterPro" id="IPR007356">
    <property type="entry name" value="tRNA_m1G_MeTrfase_euk"/>
</dbReference>
<dbReference type="GO" id="GO:0052905">
    <property type="term" value="F:tRNA (guanosine(9)-N1)-methyltransferase activity"/>
    <property type="evidence" value="ECO:0007669"/>
    <property type="project" value="UniProtKB-EC"/>
</dbReference>
<feature type="compositionally biased region" description="Basic and acidic residues" evidence="9">
    <location>
        <begin position="158"/>
        <end position="168"/>
    </location>
</feature>
<evidence type="ECO:0000256" key="3">
    <source>
        <dbReference type="ARBA" id="ARBA00022603"/>
    </source>
</evidence>
<evidence type="ECO:0000313" key="12">
    <source>
        <dbReference type="Proteomes" id="UP000186594"/>
    </source>
</evidence>
<keyword evidence="3 11" id="KW-0489">Methyltransferase</keyword>
<dbReference type="PROSITE" id="PS51675">
    <property type="entry name" value="SAM_MT_TRM10"/>
    <property type="match status" value="1"/>
</dbReference>
<dbReference type="PANTHER" id="PTHR13563">
    <property type="entry name" value="TRNA (GUANINE-9-) METHYLTRANSFERASE"/>
    <property type="match status" value="1"/>
</dbReference>
<feature type="domain" description="SAM-dependent MTase TRM10-type" evidence="10">
    <location>
        <begin position="169"/>
        <end position="360"/>
    </location>
</feature>
<dbReference type="EMBL" id="LXFE01000130">
    <property type="protein sequence ID" value="OLL26968.1"/>
    <property type="molecule type" value="Genomic_DNA"/>
</dbReference>
<dbReference type="CDD" id="cd18089">
    <property type="entry name" value="SPOUT_Trm10-like"/>
    <property type="match status" value="1"/>
</dbReference>
<gene>
    <name evidence="11" type="ORF">NEOLI_002744</name>
</gene>
<dbReference type="AlphaFoldDB" id="A0A1U7LWG9"/>
<feature type="region of interest" description="Disordered" evidence="9">
    <location>
        <begin position="140"/>
        <end position="168"/>
    </location>
</feature>
<evidence type="ECO:0000256" key="8">
    <source>
        <dbReference type="ARBA" id="ARBA00048434"/>
    </source>
</evidence>
<dbReference type="GO" id="GO:0000049">
    <property type="term" value="F:tRNA binding"/>
    <property type="evidence" value="ECO:0007669"/>
    <property type="project" value="TreeGrafter"/>
</dbReference>
<accession>A0A1U7LWG9</accession>
<dbReference type="OMA" id="NHIFAFM"/>
<evidence type="ECO:0000256" key="9">
    <source>
        <dbReference type="SAM" id="MobiDB-lite"/>
    </source>
</evidence>
<keyword evidence="12" id="KW-1185">Reference proteome</keyword>
<evidence type="ECO:0000256" key="7">
    <source>
        <dbReference type="ARBA" id="ARBA00032166"/>
    </source>
</evidence>
<organism evidence="11 12">
    <name type="scientific">Neolecta irregularis (strain DAH-3)</name>
    <dbReference type="NCBI Taxonomy" id="1198029"/>
    <lineage>
        <taxon>Eukaryota</taxon>
        <taxon>Fungi</taxon>
        <taxon>Dikarya</taxon>
        <taxon>Ascomycota</taxon>
        <taxon>Taphrinomycotina</taxon>
        <taxon>Neolectales</taxon>
        <taxon>Neolectaceae</taxon>
        <taxon>Neolecta</taxon>
    </lineage>
</organism>
<evidence type="ECO:0000256" key="4">
    <source>
        <dbReference type="ARBA" id="ARBA00022679"/>
    </source>
</evidence>
<dbReference type="InterPro" id="IPR028564">
    <property type="entry name" value="MT_TRM10-typ"/>
</dbReference>
<comment type="caution">
    <text evidence="11">The sequence shown here is derived from an EMBL/GenBank/DDBJ whole genome shotgun (WGS) entry which is preliminary data.</text>
</comment>
<evidence type="ECO:0000256" key="2">
    <source>
        <dbReference type="ARBA" id="ARBA00020451"/>
    </source>
</evidence>
<dbReference type="GO" id="GO:0005634">
    <property type="term" value="C:nucleus"/>
    <property type="evidence" value="ECO:0007669"/>
    <property type="project" value="TreeGrafter"/>
</dbReference>